<dbReference type="EnsemblMetazoa" id="Aqu2.1.01851_001">
    <property type="protein sequence ID" value="Aqu2.1.01851_001"/>
    <property type="gene ID" value="Aqu2.1.01851"/>
</dbReference>
<evidence type="ECO:0000256" key="1">
    <source>
        <dbReference type="SAM" id="Phobius"/>
    </source>
</evidence>
<organism evidence="2">
    <name type="scientific">Amphimedon queenslandica</name>
    <name type="common">Sponge</name>
    <dbReference type="NCBI Taxonomy" id="400682"/>
    <lineage>
        <taxon>Eukaryota</taxon>
        <taxon>Metazoa</taxon>
        <taxon>Porifera</taxon>
        <taxon>Demospongiae</taxon>
        <taxon>Heteroscleromorpha</taxon>
        <taxon>Haplosclerida</taxon>
        <taxon>Niphatidae</taxon>
        <taxon>Amphimedon</taxon>
    </lineage>
</organism>
<dbReference type="InParanoid" id="A0A1X7SII8"/>
<proteinExistence type="predicted"/>
<protein>
    <submittedName>
        <fullName evidence="2">Uncharacterized protein</fullName>
    </submittedName>
</protein>
<keyword evidence="1" id="KW-1133">Transmembrane helix</keyword>
<sequence length="108" mass="11918">TSEALIIGLSVGFSVSLIVAAVVILIIFVVCFRFKKNTKKFRQNLEAIKADIHDVKQNVGELSITNQSIGPAIQYIADNRSYIASQVPMRAVNILEEKYSDGTDDTML</sequence>
<evidence type="ECO:0000313" key="2">
    <source>
        <dbReference type="EnsemblMetazoa" id="Aqu2.1.01851_001"/>
    </source>
</evidence>
<name>A0A1X7SII8_AMPQE</name>
<keyword evidence="1" id="KW-0472">Membrane</keyword>
<accession>A0A1X7SII8</accession>
<reference evidence="2" key="1">
    <citation type="submission" date="2017-05" db="UniProtKB">
        <authorList>
            <consortium name="EnsemblMetazoa"/>
        </authorList>
    </citation>
    <scope>IDENTIFICATION</scope>
</reference>
<feature type="transmembrane region" description="Helical" evidence="1">
    <location>
        <begin position="6"/>
        <end position="32"/>
    </location>
</feature>
<keyword evidence="1" id="KW-0812">Transmembrane</keyword>
<dbReference type="AlphaFoldDB" id="A0A1X7SII8"/>